<keyword evidence="3" id="KW-1185">Reference proteome</keyword>
<evidence type="ECO:0000313" key="3">
    <source>
        <dbReference type="Proteomes" id="UP000309128"/>
    </source>
</evidence>
<evidence type="ECO:0000313" key="2">
    <source>
        <dbReference type="EMBL" id="TMR08890.1"/>
    </source>
</evidence>
<sequence>MPRLTSQATIDKEPQQPPNGLRQPPPQPAAAVTAPADPADLVQSEQVEADAIAVIAAALRSVGCQDGEQRVLAWAQAWHASRYDT</sequence>
<gene>
    <name evidence="2" type="ORF">ETD86_45800</name>
</gene>
<dbReference type="EMBL" id="VCKY01000264">
    <property type="protein sequence ID" value="TMR08890.1"/>
    <property type="molecule type" value="Genomic_DNA"/>
</dbReference>
<feature type="region of interest" description="Disordered" evidence="1">
    <location>
        <begin position="1"/>
        <end position="36"/>
    </location>
</feature>
<comment type="caution">
    <text evidence="2">The sequence shown here is derived from an EMBL/GenBank/DDBJ whole genome shotgun (WGS) entry which is preliminary data.</text>
</comment>
<evidence type="ECO:0000256" key="1">
    <source>
        <dbReference type="SAM" id="MobiDB-lite"/>
    </source>
</evidence>
<organism evidence="2 3">
    <name type="scientific">Nonomuraea turkmeniaca</name>
    <dbReference type="NCBI Taxonomy" id="103838"/>
    <lineage>
        <taxon>Bacteria</taxon>
        <taxon>Bacillati</taxon>
        <taxon>Actinomycetota</taxon>
        <taxon>Actinomycetes</taxon>
        <taxon>Streptosporangiales</taxon>
        <taxon>Streptosporangiaceae</taxon>
        <taxon>Nonomuraea</taxon>
    </lineage>
</organism>
<name>A0A5S4EYZ1_9ACTN</name>
<dbReference type="AlphaFoldDB" id="A0A5S4EYZ1"/>
<proteinExistence type="predicted"/>
<reference evidence="2 3" key="1">
    <citation type="submission" date="2019-05" db="EMBL/GenBank/DDBJ databases">
        <title>Draft genome sequence of Nonomuraea turkmeniaca DSM 43926.</title>
        <authorList>
            <person name="Saricaoglu S."/>
            <person name="Isik K."/>
        </authorList>
    </citation>
    <scope>NUCLEOTIDE SEQUENCE [LARGE SCALE GENOMIC DNA]</scope>
    <source>
        <strain evidence="2 3">DSM 43926</strain>
    </source>
</reference>
<protein>
    <submittedName>
        <fullName evidence="2">Uncharacterized protein</fullName>
    </submittedName>
</protein>
<accession>A0A5S4EYZ1</accession>
<dbReference type="Proteomes" id="UP000309128">
    <property type="component" value="Unassembled WGS sequence"/>
</dbReference>
<dbReference type="RefSeq" id="WP_138672900.1">
    <property type="nucleotide sequence ID" value="NZ_VCKY01000264.1"/>
</dbReference>